<evidence type="ECO:0000313" key="1">
    <source>
        <dbReference type="EMBL" id="KAA6329420.1"/>
    </source>
</evidence>
<organism evidence="1">
    <name type="scientific">termite gut metagenome</name>
    <dbReference type="NCBI Taxonomy" id="433724"/>
    <lineage>
        <taxon>unclassified sequences</taxon>
        <taxon>metagenomes</taxon>
        <taxon>organismal metagenomes</taxon>
    </lineage>
</organism>
<proteinExistence type="predicted"/>
<comment type="caution">
    <text evidence="1">The sequence shown here is derived from an EMBL/GenBank/DDBJ whole genome shotgun (WGS) entry which is preliminary data.</text>
</comment>
<reference evidence="1" key="1">
    <citation type="submission" date="2019-03" db="EMBL/GenBank/DDBJ databases">
        <title>Single cell metagenomics reveals metabolic interactions within the superorganism composed of flagellate Streblomastix strix and complex community of Bacteroidetes bacteria on its surface.</title>
        <authorList>
            <person name="Treitli S.C."/>
            <person name="Kolisko M."/>
            <person name="Husnik F."/>
            <person name="Keeling P."/>
            <person name="Hampl V."/>
        </authorList>
    </citation>
    <scope>NUCLEOTIDE SEQUENCE</scope>
    <source>
        <strain evidence="1">STM</strain>
    </source>
</reference>
<keyword evidence="1" id="KW-0436">Ligase</keyword>
<protein>
    <submittedName>
        <fullName evidence="1">Phenylacetate-coenzyme A ligase</fullName>
        <ecNumber evidence="1">6.2.1.30</ecNumber>
    </submittedName>
</protein>
<dbReference type="EC" id="6.2.1.30" evidence="1"/>
<sequence length="442" mass="51017">MKIYNTFLEKYLLPIGDFFLGSCYMKELQKWRKICQLSEQEIQSLGDANLRNILDYSIKSIPFYSNLGIISHSDLKKYISQFPIMTKKDIKENLDTLLVSDNKGLIAVSSSGSSGIQGTVYINKREQSISRAIQTLWWEWSGYYVGKKILQTGLVLKRGFVKKMKDIVFRVKYTSAFTSSEQEIIRILAPLKNKCGWFLGGYPSSLNIFANITKKKNIQICFDNAVCWGDKLFDHYKKNVKEAFGCDIYETYGCSEGFMVAAKKDLDYFYIMSPHTYIEIIDKKGNSVEDGQMGYVLLTRLDGYSMPLIRYYVGDMAIKLPKEKYPEKREMKFPLLEKVMGRDSDIMYTQSGKYLTVHFFSGILTHIPEIIQFKVVQYTLNTIEIWYVPSKNFSLDVLSEVEKIIHNHLQESFPIIWKKVNSIAPSPSGKPQLTESHLNINF</sequence>
<dbReference type="AlphaFoldDB" id="A0A5J4R8J4"/>
<dbReference type="InterPro" id="IPR042099">
    <property type="entry name" value="ANL_N_sf"/>
</dbReference>
<gene>
    <name evidence="1" type="ORF">EZS27_021769</name>
</gene>
<dbReference type="GO" id="GO:0047475">
    <property type="term" value="F:phenylacetate-CoA ligase activity"/>
    <property type="evidence" value="ECO:0007669"/>
    <property type="project" value="UniProtKB-EC"/>
</dbReference>
<dbReference type="PANTHER" id="PTHR36932:SF1">
    <property type="entry name" value="CAPSULAR POLYSACCHARIDE BIOSYNTHESIS PROTEIN"/>
    <property type="match status" value="1"/>
</dbReference>
<dbReference type="PANTHER" id="PTHR36932">
    <property type="entry name" value="CAPSULAR POLYSACCHARIDE BIOSYNTHESIS PROTEIN"/>
    <property type="match status" value="1"/>
</dbReference>
<accession>A0A5J4R8J4</accession>
<dbReference type="Gene3D" id="3.40.50.12780">
    <property type="entry name" value="N-terminal domain of ligase-like"/>
    <property type="match status" value="1"/>
</dbReference>
<dbReference type="InterPro" id="IPR053158">
    <property type="entry name" value="CapK_Type1_Caps_Biosynth"/>
</dbReference>
<dbReference type="SUPFAM" id="SSF56801">
    <property type="entry name" value="Acetyl-CoA synthetase-like"/>
    <property type="match status" value="1"/>
</dbReference>
<dbReference type="EMBL" id="SNRY01001651">
    <property type="protein sequence ID" value="KAA6329420.1"/>
    <property type="molecule type" value="Genomic_DNA"/>
</dbReference>
<name>A0A5J4R8J4_9ZZZZ</name>